<feature type="transmembrane region" description="Helical" evidence="1">
    <location>
        <begin position="121"/>
        <end position="139"/>
    </location>
</feature>
<feature type="transmembrane region" description="Helical" evidence="1">
    <location>
        <begin position="184"/>
        <end position="204"/>
    </location>
</feature>
<sequence>MNEKKGIIIAGAVVGIISVLLVKFGNPVNMGFCIACFIRDIAGGIGMHRAPIVQYIRPEIIGLVLGAFIISMKSKEFQAKGGSSPFTRFVLGIGVMIGALMFLGCPLRMVLRLAGGDLNAILGIAGFVVGIFVGVYFLNKGFNLKRNYNLPKFEGYLFPIVNLGLFVLLLSGFSMLIFSEEGPGSMHAPIWIALFAGLIVGILAQKTRLCMVGGTRDMIMFKDSYLLSGFLAILIFAFIGNLILGYFNLGFAEQPVAHTDGLWNFLGMVLVGWGSVLLGGCPLRQLILAGEGNADSAVTVMGSLIGAAIAHNFGLASSPAGATTNGKVAVLICLVLVILISLANSEILISKKTLTKSRNN</sequence>
<dbReference type="Proteomes" id="UP000245423">
    <property type="component" value="Chromosome 1"/>
</dbReference>
<keyword evidence="1" id="KW-0472">Membrane</keyword>
<evidence type="ECO:0000256" key="1">
    <source>
        <dbReference type="SAM" id="Phobius"/>
    </source>
</evidence>
<keyword evidence="1" id="KW-1133">Transmembrane helix</keyword>
<feature type="transmembrane region" description="Helical" evidence="1">
    <location>
        <begin position="295"/>
        <end position="316"/>
    </location>
</feature>
<organism evidence="2 3">
    <name type="scientific">[Clostridium] ultunense Esp</name>
    <dbReference type="NCBI Taxonomy" id="1288971"/>
    <lineage>
        <taxon>Bacteria</taxon>
        <taxon>Bacillati</taxon>
        <taxon>Bacillota</taxon>
        <taxon>Tissierellia</taxon>
        <taxon>Tissierellales</taxon>
        <taxon>Tepidimicrobiaceae</taxon>
        <taxon>Schnuerera</taxon>
    </lineage>
</organism>
<accession>M1Z4N3</accession>
<feature type="transmembrane region" description="Helical" evidence="1">
    <location>
        <begin position="86"/>
        <end position="109"/>
    </location>
</feature>
<gene>
    <name evidence="2" type="ORF">CUESP1_2266</name>
</gene>
<keyword evidence="1" id="KW-0812">Transmembrane</keyword>
<dbReference type="HOGENOM" id="CLU_064908_0_0_9"/>
<dbReference type="NCBIfam" id="TIGR04112">
    <property type="entry name" value="seleno_YedE"/>
    <property type="match status" value="1"/>
</dbReference>
<feature type="transmembrane region" description="Helical" evidence="1">
    <location>
        <begin position="225"/>
        <end position="249"/>
    </location>
</feature>
<feature type="transmembrane region" description="Helical" evidence="1">
    <location>
        <begin position="160"/>
        <end position="178"/>
    </location>
</feature>
<dbReference type="AlphaFoldDB" id="M1Z4N3"/>
<feature type="transmembrane region" description="Helical" evidence="1">
    <location>
        <begin position="55"/>
        <end position="74"/>
    </location>
</feature>
<protein>
    <submittedName>
        <fullName evidence="2">Uncharacterized protein</fullName>
    </submittedName>
</protein>
<proteinExistence type="predicted"/>
<feature type="transmembrane region" description="Helical" evidence="1">
    <location>
        <begin position="328"/>
        <end position="349"/>
    </location>
</feature>
<dbReference type="EMBL" id="LT669839">
    <property type="protein sequence ID" value="SHD77620.1"/>
    <property type="molecule type" value="Genomic_DNA"/>
</dbReference>
<name>M1Z4N3_9FIRM</name>
<keyword evidence="3" id="KW-1185">Reference proteome</keyword>
<reference evidence="2 3" key="1">
    <citation type="submission" date="2016-11" db="EMBL/GenBank/DDBJ databases">
        <authorList>
            <person name="Manzoor S."/>
        </authorList>
    </citation>
    <scope>NUCLEOTIDE SEQUENCE [LARGE SCALE GENOMIC DNA]</scope>
    <source>
        <strain evidence="2">Clostridium ultunense strain Esp</strain>
    </source>
</reference>
<dbReference type="OrthoDB" id="3190590at2"/>
<dbReference type="RefSeq" id="WP_005588167.1">
    <property type="nucleotide sequence ID" value="NZ_LT669839.1"/>
</dbReference>
<dbReference type="InterPro" id="IPR026366">
    <property type="entry name" value="Seleno_YedE"/>
</dbReference>
<evidence type="ECO:0000313" key="2">
    <source>
        <dbReference type="EMBL" id="SHD77620.1"/>
    </source>
</evidence>
<feature type="transmembrane region" description="Helical" evidence="1">
    <location>
        <begin position="261"/>
        <end position="283"/>
    </location>
</feature>
<dbReference type="InterPro" id="IPR007272">
    <property type="entry name" value="Sulf_transp_TsuA/YedE"/>
</dbReference>
<feature type="transmembrane region" description="Helical" evidence="1">
    <location>
        <begin position="7"/>
        <end position="25"/>
    </location>
</feature>
<dbReference type="Pfam" id="PF04143">
    <property type="entry name" value="Sulf_transp"/>
    <property type="match status" value="1"/>
</dbReference>
<evidence type="ECO:0000313" key="3">
    <source>
        <dbReference type="Proteomes" id="UP000245423"/>
    </source>
</evidence>